<gene>
    <name evidence="3" type="ORF">E5K02_03465</name>
</gene>
<evidence type="ECO:0000256" key="2">
    <source>
        <dbReference type="SAM" id="MobiDB-lite"/>
    </source>
</evidence>
<keyword evidence="1" id="KW-0175">Coiled coil</keyword>
<dbReference type="Proteomes" id="UP000298471">
    <property type="component" value="Unassembled WGS sequence"/>
</dbReference>
<feature type="compositionally biased region" description="Acidic residues" evidence="2">
    <location>
        <begin position="449"/>
        <end position="459"/>
    </location>
</feature>
<keyword evidence="4" id="KW-1185">Reference proteome</keyword>
<proteinExistence type="predicted"/>
<protein>
    <recommendedName>
        <fullName evidence="5">NERD domain-containing protein</fullName>
    </recommendedName>
</protein>
<name>A0A4Z0QER3_9BACT</name>
<dbReference type="AlphaFoldDB" id="A0A4Z0QER3"/>
<comment type="caution">
    <text evidence="3">The sequence shown here is derived from an EMBL/GenBank/DDBJ whole genome shotgun (WGS) entry which is preliminary data.</text>
</comment>
<evidence type="ECO:0000313" key="4">
    <source>
        <dbReference type="Proteomes" id="UP000298471"/>
    </source>
</evidence>
<evidence type="ECO:0008006" key="5">
    <source>
        <dbReference type="Google" id="ProtNLM"/>
    </source>
</evidence>
<organism evidence="3 4">
    <name type="scientific">Hymenobacter metallicola</name>
    <dbReference type="NCBI Taxonomy" id="2563114"/>
    <lineage>
        <taxon>Bacteria</taxon>
        <taxon>Pseudomonadati</taxon>
        <taxon>Bacteroidota</taxon>
        <taxon>Cytophagia</taxon>
        <taxon>Cytophagales</taxon>
        <taxon>Hymenobacteraceae</taxon>
        <taxon>Hymenobacter</taxon>
    </lineage>
</organism>
<feature type="coiled-coil region" evidence="1">
    <location>
        <begin position="232"/>
        <end position="259"/>
    </location>
</feature>
<accession>A0A4Z0QER3</accession>
<feature type="region of interest" description="Disordered" evidence="2">
    <location>
        <begin position="338"/>
        <end position="376"/>
    </location>
</feature>
<dbReference type="OrthoDB" id="859044at2"/>
<reference evidence="3 4" key="1">
    <citation type="submission" date="2019-04" db="EMBL/GenBank/DDBJ databases">
        <authorList>
            <person name="Feng G."/>
            <person name="Zhang J."/>
            <person name="Zhu H."/>
        </authorList>
    </citation>
    <scope>NUCLEOTIDE SEQUENCE [LARGE SCALE GENOMIC DNA]</scope>
    <source>
        <strain evidence="3 4">9PBR-1</strain>
    </source>
</reference>
<feature type="region of interest" description="Disordered" evidence="2">
    <location>
        <begin position="417"/>
        <end position="490"/>
    </location>
</feature>
<evidence type="ECO:0000313" key="3">
    <source>
        <dbReference type="EMBL" id="TGE28538.1"/>
    </source>
</evidence>
<feature type="compositionally biased region" description="Acidic residues" evidence="2">
    <location>
        <begin position="478"/>
        <end position="490"/>
    </location>
</feature>
<dbReference type="RefSeq" id="WP_135392105.1">
    <property type="nucleotide sequence ID" value="NZ_SRMB01000001.1"/>
</dbReference>
<dbReference type="EMBL" id="SRMB01000001">
    <property type="protein sequence ID" value="TGE28538.1"/>
    <property type="molecule type" value="Genomic_DNA"/>
</dbReference>
<sequence>MLYSLLFAPFADAAHQAHYDALQAALAAETPSTPTLLLGNFTVADEVFDAVVIRPRSVTTLLLLPGQGELHLDKDAWRLGTQRLVDPVAAFQRQQRVLAAWLSADLGPVPDHDVTGLVVFSSSVEFGPSVEPQLRLLPTADNVQLLRQAAHLPRRLWNLARPGIDLAETALVNWFQAIAGGAATEEDLAEEVSELVTPLGFWEHKARQLWRWLGAEDVPHDQPYGYPAPEAVAANQDEKARLEQIRQQVRAELQEQNRAAAARESAREQTIAQLQAQLQQASAVAPETAALQARLAAETQEKAALAEAVRQAQAELAARNQQLDARIEQLGQALQQLQSRPAPGPAVPPASAGISPPPALRAEPIGPAAQAPRVSAPPRPAPAWQLRWHRVAVVAAVAGGLGWGVWGVMHLAGKLTSAPKSDTPAARRTQQPAITEQPVPVEAPVLADSTEEAPEEEPTSIDSATAPTDSSEVMPEVAEPELDDTSTPEN</sequence>
<evidence type="ECO:0000256" key="1">
    <source>
        <dbReference type="SAM" id="Coils"/>
    </source>
</evidence>